<keyword evidence="6 8" id="KW-1133">Transmembrane helix</keyword>
<keyword evidence="7 8" id="KW-0472">Membrane</keyword>
<dbReference type="InterPro" id="IPR000515">
    <property type="entry name" value="MetI-like"/>
</dbReference>
<keyword evidence="5 8" id="KW-0812">Transmembrane</keyword>
<sequence length="268" mass="29348">MRIYAVLIYIFLYAPIAFIVGGSFNAGKQAMIWQGFSLEWYGKAFSNPLITEALITSLMIALTTALLSAIIGTLTALGLERMSGWIRHAFDALIYIAILVPGIVIGISTLIAFVSFFDMVNPYLTSAWNIRIEMGAWMVVAAHVLFNIAVVALLVRARLQGMDRSLVEASDDLYATPLRTFRQVVLPLLAPSILAGFLLAFTFSFEDFIIAYFVAGPDVTLPIYVFSSIRRGVTPEINAVGTVVLLTSFVLLVAAQLILQRASRTAAR</sequence>
<dbReference type="Gene3D" id="1.10.3720.10">
    <property type="entry name" value="MetI-like"/>
    <property type="match status" value="1"/>
</dbReference>
<dbReference type="CDD" id="cd06261">
    <property type="entry name" value="TM_PBP2"/>
    <property type="match status" value="1"/>
</dbReference>
<feature type="transmembrane region" description="Helical" evidence="8">
    <location>
        <begin position="92"/>
        <end position="114"/>
    </location>
</feature>
<reference evidence="10 11" key="1">
    <citation type="submission" date="2024-06" db="EMBL/GenBank/DDBJ databases">
        <authorList>
            <person name="Tuo L."/>
        </authorList>
    </citation>
    <scope>NUCLEOTIDE SEQUENCE [LARGE SCALE GENOMIC DNA]</scope>
    <source>
        <strain evidence="10 11">ZMM04-5</strain>
    </source>
</reference>
<dbReference type="SUPFAM" id="SSF161098">
    <property type="entry name" value="MetI-like"/>
    <property type="match status" value="1"/>
</dbReference>
<organism evidence="10 11">
    <name type="scientific">Mesorhizobium marinum</name>
    <dbReference type="NCBI Taxonomy" id="3228790"/>
    <lineage>
        <taxon>Bacteria</taxon>
        <taxon>Pseudomonadati</taxon>
        <taxon>Pseudomonadota</taxon>
        <taxon>Alphaproteobacteria</taxon>
        <taxon>Hyphomicrobiales</taxon>
        <taxon>Phyllobacteriaceae</taxon>
        <taxon>Mesorhizobium</taxon>
    </lineage>
</organism>
<feature type="domain" description="ABC transmembrane type-1" evidence="9">
    <location>
        <begin position="54"/>
        <end position="255"/>
    </location>
</feature>
<feature type="transmembrane region" description="Helical" evidence="8">
    <location>
        <begin position="239"/>
        <end position="259"/>
    </location>
</feature>
<evidence type="ECO:0000256" key="7">
    <source>
        <dbReference type="ARBA" id="ARBA00023136"/>
    </source>
</evidence>
<evidence type="ECO:0000313" key="11">
    <source>
        <dbReference type="Proteomes" id="UP001556196"/>
    </source>
</evidence>
<comment type="caution">
    <text evidence="10">The sequence shown here is derived from an EMBL/GenBank/DDBJ whole genome shotgun (WGS) entry which is preliminary data.</text>
</comment>
<dbReference type="InterPro" id="IPR051789">
    <property type="entry name" value="Bact_Polyamine_Transport"/>
</dbReference>
<dbReference type="InterPro" id="IPR035906">
    <property type="entry name" value="MetI-like_sf"/>
</dbReference>
<evidence type="ECO:0000256" key="6">
    <source>
        <dbReference type="ARBA" id="ARBA00022989"/>
    </source>
</evidence>
<comment type="similarity">
    <text evidence="2">Belongs to the binding-protein-dependent transport system permease family. CysTW subfamily.</text>
</comment>
<evidence type="ECO:0000313" key="10">
    <source>
        <dbReference type="EMBL" id="MEW9804999.1"/>
    </source>
</evidence>
<evidence type="ECO:0000256" key="8">
    <source>
        <dbReference type="RuleBase" id="RU363032"/>
    </source>
</evidence>
<feature type="transmembrane region" description="Helical" evidence="8">
    <location>
        <begin position="7"/>
        <end position="26"/>
    </location>
</feature>
<feature type="transmembrane region" description="Helical" evidence="8">
    <location>
        <begin position="209"/>
        <end position="227"/>
    </location>
</feature>
<gene>
    <name evidence="10" type="ORF">ABUE31_03255</name>
</gene>
<feature type="transmembrane region" description="Helical" evidence="8">
    <location>
        <begin position="53"/>
        <end position="80"/>
    </location>
</feature>
<dbReference type="RefSeq" id="WP_367722051.1">
    <property type="nucleotide sequence ID" value="NZ_JBFOCH010000032.1"/>
</dbReference>
<dbReference type="Pfam" id="PF00528">
    <property type="entry name" value="BPD_transp_1"/>
    <property type="match status" value="1"/>
</dbReference>
<keyword evidence="11" id="KW-1185">Reference proteome</keyword>
<proteinExistence type="inferred from homology"/>
<evidence type="ECO:0000256" key="5">
    <source>
        <dbReference type="ARBA" id="ARBA00022692"/>
    </source>
</evidence>
<comment type="subcellular location">
    <subcellularLocation>
        <location evidence="1 8">Cell membrane</location>
        <topology evidence="1 8">Multi-pass membrane protein</topology>
    </subcellularLocation>
</comment>
<dbReference type="PROSITE" id="PS50928">
    <property type="entry name" value="ABC_TM1"/>
    <property type="match status" value="1"/>
</dbReference>
<evidence type="ECO:0000256" key="2">
    <source>
        <dbReference type="ARBA" id="ARBA00007069"/>
    </source>
</evidence>
<dbReference type="Proteomes" id="UP001556196">
    <property type="component" value="Unassembled WGS sequence"/>
</dbReference>
<feature type="transmembrane region" description="Helical" evidence="8">
    <location>
        <begin position="134"/>
        <end position="155"/>
    </location>
</feature>
<accession>A0ABV3QVB0</accession>
<evidence type="ECO:0000259" key="9">
    <source>
        <dbReference type="PROSITE" id="PS50928"/>
    </source>
</evidence>
<protein>
    <submittedName>
        <fullName evidence="10">ABC transporter permease</fullName>
    </submittedName>
</protein>
<dbReference type="PANTHER" id="PTHR43848">
    <property type="entry name" value="PUTRESCINE TRANSPORT SYSTEM PERMEASE PROTEIN POTI"/>
    <property type="match status" value="1"/>
</dbReference>
<feature type="transmembrane region" description="Helical" evidence="8">
    <location>
        <begin position="184"/>
        <end position="203"/>
    </location>
</feature>
<keyword evidence="4" id="KW-1003">Cell membrane</keyword>
<keyword evidence="3 8" id="KW-0813">Transport</keyword>
<name>A0ABV3QVB0_9HYPH</name>
<evidence type="ECO:0000256" key="3">
    <source>
        <dbReference type="ARBA" id="ARBA00022448"/>
    </source>
</evidence>
<dbReference type="PANTHER" id="PTHR43848:SF2">
    <property type="entry name" value="PUTRESCINE TRANSPORT SYSTEM PERMEASE PROTEIN POTI"/>
    <property type="match status" value="1"/>
</dbReference>
<evidence type="ECO:0000256" key="4">
    <source>
        <dbReference type="ARBA" id="ARBA00022475"/>
    </source>
</evidence>
<dbReference type="EMBL" id="JBFOCI010000001">
    <property type="protein sequence ID" value="MEW9804999.1"/>
    <property type="molecule type" value="Genomic_DNA"/>
</dbReference>
<evidence type="ECO:0000256" key="1">
    <source>
        <dbReference type="ARBA" id="ARBA00004651"/>
    </source>
</evidence>